<evidence type="ECO:0000313" key="2">
    <source>
        <dbReference type="Proteomes" id="UP000176377"/>
    </source>
</evidence>
<protein>
    <submittedName>
        <fullName evidence="1">Uncharacterized protein</fullName>
    </submittedName>
</protein>
<organism evidence="1 2">
    <name type="scientific">Candidatus Kaiserbacteria bacterium RIFCSPHIGHO2_01_FULL_56_24</name>
    <dbReference type="NCBI Taxonomy" id="1798487"/>
    <lineage>
        <taxon>Bacteria</taxon>
        <taxon>Candidatus Kaiseribacteriota</taxon>
    </lineage>
</organism>
<dbReference type="Proteomes" id="UP000176377">
    <property type="component" value="Unassembled WGS sequence"/>
</dbReference>
<comment type="caution">
    <text evidence="1">The sequence shown here is derived from an EMBL/GenBank/DDBJ whole genome shotgun (WGS) entry which is preliminary data.</text>
</comment>
<reference evidence="1 2" key="1">
    <citation type="journal article" date="2016" name="Nat. Commun.">
        <title>Thousands of microbial genomes shed light on interconnected biogeochemical processes in an aquifer system.</title>
        <authorList>
            <person name="Anantharaman K."/>
            <person name="Brown C.T."/>
            <person name="Hug L.A."/>
            <person name="Sharon I."/>
            <person name="Castelle C.J."/>
            <person name="Probst A.J."/>
            <person name="Thomas B.C."/>
            <person name="Singh A."/>
            <person name="Wilkins M.J."/>
            <person name="Karaoz U."/>
            <person name="Brodie E.L."/>
            <person name="Williams K.H."/>
            <person name="Hubbard S.S."/>
            <person name="Banfield J.F."/>
        </authorList>
    </citation>
    <scope>NUCLEOTIDE SEQUENCE [LARGE SCALE GENOMIC DNA]</scope>
</reference>
<evidence type="ECO:0000313" key="1">
    <source>
        <dbReference type="EMBL" id="OGG58635.1"/>
    </source>
</evidence>
<sequence>MTTEKTLTADELAVFQISREDTQALLRRLSAKRIEIQKVFDAIEEARKKNEPEVTLSYEIPHRKDAFNTVLIALNDLHYEYKAKHNERAWGLGDPNIAYCNVVTVTVP</sequence>
<gene>
    <name evidence="1" type="ORF">A2765_02840</name>
</gene>
<accession>A0A1F6DB67</accession>
<proteinExistence type="predicted"/>
<name>A0A1F6DB67_9BACT</name>
<dbReference type="AlphaFoldDB" id="A0A1F6DB67"/>
<dbReference type="EMBL" id="MFLA01000032">
    <property type="protein sequence ID" value="OGG58635.1"/>
    <property type="molecule type" value="Genomic_DNA"/>
</dbReference>